<accession>A0A7V8LRG1</accession>
<reference evidence="1 2" key="1">
    <citation type="submission" date="2015-09" db="EMBL/GenBank/DDBJ databases">
        <title>Genome Sequences of Mycobacterium immunogenum Isolates, Recuperated from a Chloraminated Drinking Water Distribution System Simulator Subjected to Episodes of Nitrification.</title>
        <authorList>
            <person name="Gomez-Alvarez V."/>
            <person name="Revetta R.P."/>
        </authorList>
    </citation>
    <scope>NUCLEOTIDE SEQUENCE [LARGE SCALE GENOMIC DNA]</scope>
    <source>
        <strain evidence="1 2">H008</strain>
    </source>
</reference>
<evidence type="ECO:0000313" key="2">
    <source>
        <dbReference type="Proteomes" id="UP000037843"/>
    </source>
</evidence>
<dbReference type="AlphaFoldDB" id="A0A7V8LRG1"/>
<name>A0A7V8LRG1_9MYCO</name>
<gene>
    <name evidence="1" type="ORF">AN908_06940</name>
</gene>
<organism evidence="1 2">
    <name type="scientific">Mycobacteroides immunogenum</name>
    <dbReference type="NCBI Taxonomy" id="83262"/>
    <lineage>
        <taxon>Bacteria</taxon>
        <taxon>Bacillati</taxon>
        <taxon>Actinomycetota</taxon>
        <taxon>Actinomycetes</taxon>
        <taxon>Mycobacteriales</taxon>
        <taxon>Mycobacteriaceae</taxon>
        <taxon>Mycobacteroides</taxon>
    </lineage>
</organism>
<comment type="caution">
    <text evidence="1">The sequence shown here is derived from an EMBL/GenBank/DDBJ whole genome shotgun (WGS) entry which is preliminary data.</text>
</comment>
<proteinExistence type="predicted"/>
<evidence type="ECO:0000313" key="1">
    <source>
        <dbReference type="EMBL" id="KPG14299.1"/>
    </source>
</evidence>
<dbReference type="EMBL" id="LJFO01000003">
    <property type="protein sequence ID" value="KPG14299.1"/>
    <property type="molecule type" value="Genomic_DNA"/>
</dbReference>
<sequence length="65" mass="7560">MFREHDDVIVVFDGVEHDGEVLTDEMRGWVRVTMLIDPELDYGSGTERLSAHQTVMVRTKDVRLR</sequence>
<protein>
    <submittedName>
        <fullName evidence="1">Uncharacterized protein</fullName>
    </submittedName>
</protein>
<dbReference type="Proteomes" id="UP000037843">
    <property type="component" value="Unassembled WGS sequence"/>
</dbReference>